<keyword evidence="7" id="KW-1185">Reference proteome</keyword>
<dbReference type="HOGENOM" id="CLU_062011_0_0_6"/>
<dbReference type="GO" id="GO:0043565">
    <property type="term" value="F:sequence-specific DNA binding"/>
    <property type="evidence" value="ECO:0007669"/>
    <property type="project" value="InterPro"/>
</dbReference>
<evidence type="ECO:0000313" key="7">
    <source>
        <dbReference type="Proteomes" id="UP000009080"/>
    </source>
</evidence>
<dbReference type="InterPro" id="IPR018060">
    <property type="entry name" value="HTH_AraC"/>
</dbReference>
<dbReference type="Pfam" id="PF12833">
    <property type="entry name" value="HTH_18"/>
    <property type="match status" value="1"/>
</dbReference>
<protein>
    <submittedName>
        <fullName evidence="6">Transcriptional regulator, AraC family</fullName>
    </submittedName>
</protein>
<organism evidence="6 7">
    <name type="scientific">Teredinibacter turnerae (strain ATCC 39867 / T7901)</name>
    <dbReference type="NCBI Taxonomy" id="377629"/>
    <lineage>
        <taxon>Bacteria</taxon>
        <taxon>Pseudomonadati</taxon>
        <taxon>Pseudomonadota</taxon>
        <taxon>Gammaproteobacteria</taxon>
        <taxon>Cellvibrionales</taxon>
        <taxon>Cellvibrionaceae</taxon>
        <taxon>Teredinibacter</taxon>
    </lineage>
</organism>
<dbReference type="PANTHER" id="PTHR43280">
    <property type="entry name" value="ARAC-FAMILY TRANSCRIPTIONAL REGULATOR"/>
    <property type="match status" value="1"/>
</dbReference>
<dbReference type="InterPro" id="IPR018062">
    <property type="entry name" value="HTH_AraC-typ_CS"/>
</dbReference>
<proteinExistence type="predicted"/>
<dbReference type="KEGG" id="ttu:TERTU_4106"/>
<dbReference type="EMBL" id="CP001614">
    <property type="protein sequence ID" value="ACR13734.1"/>
    <property type="molecule type" value="Genomic_DNA"/>
</dbReference>
<keyword evidence="4" id="KW-1133">Transmembrane helix</keyword>
<feature type="transmembrane region" description="Helical" evidence="4">
    <location>
        <begin position="30"/>
        <end position="52"/>
    </location>
</feature>
<feature type="transmembrane region" description="Helical" evidence="4">
    <location>
        <begin position="196"/>
        <end position="214"/>
    </location>
</feature>
<feature type="transmembrane region" description="Helical" evidence="4">
    <location>
        <begin position="89"/>
        <end position="108"/>
    </location>
</feature>
<feature type="transmembrane region" description="Helical" evidence="4">
    <location>
        <begin position="6"/>
        <end position="23"/>
    </location>
</feature>
<feature type="domain" description="HTH araC/xylS-type" evidence="5">
    <location>
        <begin position="264"/>
        <end position="366"/>
    </location>
</feature>
<dbReference type="OrthoDB" id="5701903at2"/>
<sequence length="373" mass="41003">MNIHPNLITLLLVTSTLTLLFNLTAKNKQAVHWLFALFAGSVLCMAITWGYGEQMGRYAHLLNMAACMTCNGYWLVVRALFRGQGGVRITHILLAVSAALTMMGLEFLKFFQANAGENVFWLAPSMAAMGSWLNLLSPCFLLLALWEGCRNYQQQTTQGQMQRTLFVSCFALALIITTTVVNAIQAAGGPNLDRTMSAIAATAILLITQVLIFWRVNLGENAAHCQAGAIDTIDCTSETDENGQHTNRARAPLEEEKALAKALETTVRAEQLHLTSNLKLVDVAQRLNTSEYRISRAIRNTGLAPNFNQWVNAIRIEHAKALLDSPSAQALPLLTIALESGFSSPSTFNRAFKLAFDCTPGEYRQQLEKFAGC</sequence>
<feature type="transmembrane region" description="Helical" evidence="4">
    <location>
        <begin position="120"/>
        <end position="145"/>
    </location>
</feature>
<name>C5BUF9_TERTT</name>
<dbReference type="GO" id="GO:0003700">
    <property type="term" value="F:DNA-binding transcription factor activity"/>
    <property type="evidence" value="ECO:0007669"/>
    <property type="project" value="InterPro"/>
</dbReference>
<keyword evidence="3" id="KW-0804">Transcription</keyword>
<reference evidence="6 7" key="1">
    <citation type="journal article" date="2009" name="PLoS ONE">
        <title>The complete genome of Teredinibacter turnerae T7901: an intracellular endosymbiont of marine wood-boring bivalves (shipworms).</title>
        <authorList>
            <person name="Yang J.C."/>
            <person name="Madupu R."/>
            <person name="Durkin A.S."/>
            <person name="Ekborg N.A."/>
            <person name="Pedamallu C.S."/>
            <person name="Hostetler J.B."/>
            <person name="Radune D."/>
            <person name="Toms B.S."/>
            <person name="Henrissat B."/>
            <person name="Coutinho P.M."/>
            <person name="Schwarz S."/>
            <person name="Field L."/>
            <person name="Trindade-Silva A.E."/>
            <person name="Soares C.A.G."/>
            <person name="Elshahawi S."/>
            <person name="Hanora A."/>
            <person name="Schmidt E.W."/>
            <person name="Haygood M.G."/>
            <person name="Posfai J."/>
            <person name="Benner J."/>
            <person name="Madinger C."/>
            <person name="Nove J."/>
            <person name="Anton B."/>
            <person name="Chaudhary K."/>
            <person name="Foster J."/>
            <person name="Holman A."/>
            <person name="Kumar S."/>
            <person name="Lessard P.A."/>
            <person name="Luyten Y.A."/>
            <person name="Slatko B."/>
            <person name="Wood N."/>
            <person name="Wu B."/>
            <person name="Teplitski M."/>
            <person name="Mougous J.D."/>
            <person name="Ward N."/>
            <person name="Eisen J.A."/>
            <person name="Badger J.H."/>
            <person name="Distel D.L."/>
        </authorList>
    </citation>
    <scope>NUCLEOTIDE SEQUENCE [LARGE SCALE GENOMIC DNA]</scope>
    <source>
        <strain evidence="7">ATCC 39867 / T7901</strain>
    </source>
</reference>
<dbReference type="PRINTS" id="PR00032">
    <property type="entry name" value="HTHARAC"/>
</dbReference>
<dbReference type="PROSITE" id="PS00041">
    <property type="entry name" value="HTH_ARAC_FAMILY_1"/>
    <property type="match status" value="1"/>
</dbReference>
<dbReference type="Gene3D" id="1.10.10.60">
    <property type="entry name" value="Homeodomain-like"/>
    <property type="match status" value="1"/>
</dbReference>
<dbReference type="AlphaFoldDB" id="C5BUF9"/>
<evidence type="ECO:0000256" key="4">
    <source>
        <dbReference type="SAM" id="Phobius"/>
    </source>
</evidence>
<keyword evidence="2" id="KW-0238">DNA-binding</keyword>
<evidence type="ECO:0000256" key="1">
    <source>
        <dbReference type="ARBA" id="ARBA00023015"/>
    </source>
</evidence>
<gene>
    <name evidence="6" type="ordered locus">TERTU_4106</name>
</gene>
<dbReference type="RefSeq" id="WP_015819849.1">
    <property type="nucleotide sequence ID" value="NC_012997.1"/>
</dbReference>
<dbReference type="SMART" id="SM00342">
    <property type="entry name" value="HTH_ARAC"/>
    <property type="match status" value="1"/>
</dbReference>
<keyword evidence="4" id="KW-0472">Membrane</keyword>
<dbReference type="PROSITE" id="PS01124">
    <property type="entry name" value="HTH_ARAC_FAMILY_2"/>
    <property type="match status" value="1"/>
</dbReference>
<dbReference type="InterPro" id="IPR009057">
    <property type="entry name" value="Homeodomain-like_sf"/>
</dbReference>
<feature type="transmembrane region" description="Helical" evidence="4">
    <location>
        <begin position="165"/>
        <end position="184"/>
    </location>
</feature>
<evidence type="ECO:0000256" key="2">
    <source>
        <dbReference type="ARBA" id="ARBA00023125"/>
    </source>
</evidence>
<evidence type="ECO:0000256" key="3">
    <source>
        <dbReference type="ARBA" id="ARBA00023163"/>
    </source>
</evidence>
<dbReference type="STRING" id="377629.TERTU_4106"/>
<dbReference type="eggNOG" id="COG2207">
    <property type="taxonomic scope" value="Bacteria"/>
</dbReference>
<evidence type="ECO:0000313" key="6">
    <source>
        <dbReference type="EMBL" id="ACR13734.1"/>
    </source>
</evidence>
<keyword evidence="1" id="KW-0805">Transcription regulation</keyword>
<dbReference type="Proteomes" id="UP000009080">
    <property type="component" value="Chromosome"/>
</dbReference>
<evidence type="ECO:0000259" key="5">
    <source>
        <dbReference type="PROSITE" id="PS01124"/>
    </source>
</evidence>
<dbReference type="InterPro" id="IPR020449">
    <property type="entry name" value="Tscrpt_reg_AraC-type_HTH"/>
</dbReference>
<dbReference type="SUPFAM" id="SSF46689">
    <property type="entry name" value="Homeodomain-like"/>
    <property type="match status" value="1"/>
</dbReference>
<feature type="transmembrane region" description="Helical" evidence="4">
    <location>
        <begin position="58"/>
        <end position="77"/>
    </location>
</feature>
<dbReference type="PANTHER" id="PTHR43280:SF28">
    <property type="entry name" value="HTH-TYPE TRANSCRIPTIONAL ACTIVATOR RHAS"/>
    <property type="match status" value="1"/>
</dbReference>
<accession>C5BUF9</accession>
<keyword evidence="4" id="KW-0812">Transmembrane</keyword>